<evidence type="ECO:0000256" key="3">
    <source>
        <dbReference type="ARBA" id="ARBA00022840"/>
    </source>
</evidence>
<dbReference type="GO" id="GO:0005524">
    <property type="term" value="F:ATP binding"/>
    <property type="evidence" value="ECO:0007669"/>
    <property type="project" value="UniProtKB-KW"/>
</dbReference>
<evidence type="ECO:0000256" key="2">
    <source>
        <dbReference type="ARBA" id="ARBA00022741"/>
    </source>
</evidence>
<comment type="caution">
    <text evidence="5">The sequence shown here is derived from an EMBL/GenBank/DDBJ whole genome shotgun (WGS) entry which is preliminary data.</text>
</comment>
<proteinExistence type="predicted"/>
<organism evidence="5">
    <name type="scientific">marine sediment metagenome</name>
    <dbReference type="NCBI Taxonomy" id="412755"/>
    <lineage>
        <taxon>unclassified sequences</taxon>
        <taxon>metagenomes</taxon>
        <taxon>ecological metagenomes</taxon>
    </lineage>
</organism>
<name>X1PYQ0_9ZZZZ</name>
<dbReference type="GO" id="GO:0016874">
    <property type="term" value="F:ligase activity"/>
    <property type="evidence" value="ECO:0007669"/>
    <property type="project" value="UniProtKB-KW"/>
</dbReference>
<sequence>NYLAHDDETKIIAAYFEGAKDGRKLLDALVDAGRAKPVIAIKGGRGIAGTKAAASHTAAIAGSDSMWKTAFKKTGVIQAQ</sequence>
<accession>X1PYQ0</accession>
<dbReference type="EMBL" id="BARV01044567">
    <property type="protein sequence ID" value="GAI61422.1"/>
    <property type="molecule type" value="Genomic_DNA"/>
</dbReference>
<dbReference type="Gene3D" id="3.40.50.261">
    <property type="entry name" value="Succinyl-CoA synthetase domains"/>
    <property type="match status" value="1"/>
</dbReference>
<feature type="non-terminal residue" evidence="5">
    <location>
        <position position="80"/>
    </location>
</feature>
<evidence type="ECO:0000313" key="5">
    <source>
        <dbReference type="EMBL" id="GAI61422.1"/>
    </source>
</evidence>
<reference evidence="5" key="1">
    <citation type="journal article" date="2014" name="Front. Microbiol.">
        <title>High frequency of phylogenetically diverse reductive dehalogenase-homologous genes in deep subseafloor sedimentary metagenomes.</title>
        <authorList>
            <person name="Kawai M."/>
            <person name="Futagami T."/>
            <person name="Toyoda A."/>
            <person name="Takaki Y."/>
            <person name="Nishi S."/>
            <person name="Hori S."/>
            <person name="Arai W."/>
            <person name="Tsubouchi T."/>
            <person name="Morono Y."/>
            <person name="Uchiyama I."/>
            <person name="Ito T."/>
            <person name="Fujiyama A."/>
            <person name="Inagaki F."/>
            <person name="Takami H."/>
        </authorList>
    </citation>
    <scope>NUCLEOTIDE SEQUENCE</scope>
    <source>
        <strain evidence="5">Expedition CK06-06</strain>
    </source>
</reference>
<protein>
    <recommendedName>
        <fullName evidence="4">Succinyl-CoA synthetase-like flavodoxin domain-containing protein</fullName>
    </recommendedName>
</protein>
<gene>
    <name evidence="5" type="ORF">S06H3_65869</name>
</gene>
<evidence type="ECO:0000259" key="4">
    <source>
        <dbReference type="Pfam" id="PF13607"/>
    </source>
</evidence>
<dbReference type="Pfam" id="PF13607">
    <property type="entry name" value="Succ_CoA_lig"/>
    <property type="match status" value="1"/>
</dbReference>
<dbReference type="PANTHER" id="PTHR43334">
    <property type="entry name" value="ACETATE--COA LIGASE [ADP-FORMING]"/>
    <property type="match status" value="1"/>
</dbReference>
<feature type="domain" description="Succinyl-CoA synthetase-like flavodoxin" evidence="4">
    <location>
        <begin position="2"/>
        <end position="79"/>
    </location>
</feature>
<keyword evidence="2" id="KW-0547">Nucleotide-binding</keyword>
<keyword evidence="1" id="KW-0436">Ligase</keyword>
<dbReference type="InterPro" id="IPR016102">
    <property type="entry name" value="Succinyl-CoA_synth-like"/>
</dbReference>
<evidence type="ECO:0000256" key="1">
    <source>
        <dbReference type="ARBA" id="ARBA00022598"/>
    </source>
</evidence>
<dbReference type="InterPro" id="IPR032875">
    <property type="entry name" value="Succ_CoA_lig_flav_dom"/>
</dbReference>
<dbReference type="PANTHER" id="PTHR43334:SF2">
    <property type="entry name" value="ACETATE--COA LIGASE [ADP-FORMING]"/>
    <property type="match status" value="1"/>
</dbReference>
<dbReference type="SUPFAM" id="SSF52210">
    <property type="entry name" value="Succinyl-CoA synthetase domains"/>
    <property type="match status" value="1"/>
</dbReference>
<dbReference type="AlphaFoldDB" id="X1PYQ0"/>
<keyword evidence="3" id="KW-0067">ATP-binding</keyword>
<dbReference type="InterPro" id="IPR051538">
    <property type="entry name" value="Acyl-CoA_Synth/Transferase"/>
</dbReference>
<feature type="non-terminal residue" evidence="5">
    <location>
        <position position="1"/>
    </location>
</feature>